<dbReference type="AlphaFoldDB" id="A0A212KJY4"/>
<name>A0A212KJY4_9PROT</name>
<sequence>MIMGFKTWFKGWFNDASRAGEPPEQPMREAAGASIDVDEPGWRRLTEDAGRDLSPVTQDRMQEMAAYMWQTNPVVNRMIELPLAYLLAEGVSVSVPDEEAQGWVDAFWNDPINRMDVKLPKYVRELALFGEQLWPVFVDPVGGAMRLGYVDPSRIASVITDPDNATQPIGVITKTNRRGEIRKFRVIVSGPETVFSERTQKIREDFTDGEAFFYTVNDLAAAARGRSDLLPQIDWADAYDKAMFGELERWDFLRAFIWDVTLKGATAADVEARSKKIVVPSAGGVRVHNDSEEWTAVTPDLKAADGEANARLFRNHLLGGATIPEHWFGGGGDVNRATAGEMGEPTFKVFTMRQRIWKHILEEVVAYQIRRRMRALGVEQLADDSDYQPVAQFPELTARDTTKYAAAIVQVVTACVQAIAGKLMSRETAVALIALVSGQLGLEVDAAAEIERVEAALRQAAEDDLFPPDEDEEPDDAA</sequence>
<reference evidence="1" key="1">
    <citation type="submission" date="2016-04" db="EMBL/GenBank/DDBJ databases">
        <authorList>
            <person name="Evans L.H."/>
            <person name="Alamgir A."/>
            <person name="Owens N."/>
            <person name="Weber N.D."/>
            <person name="Virtaneva K."/>
            <person name="Barbian K."/>
            <person name="Babar A."/>
            <person name="Rosenke K."/>
        </authorList>
    </citation>
    <scope>NUCLEOTIDE SEQUENCE</scope>
    <source>
        <strain evidence="1">86</strain>
    </source>
</reference>
<proteinExistence type="predicted"/>
<accession>A0A212KJY4</accession>
<dbReference type="EMBL" id="FLUO01000002">
    <property type="protein sequence ID" value="SBW11994.1"/>
    <property type="molecule type" value="Genomic_DNA"/>
</dbReference>
<protein>
    <recommendedName>
        <fullName evidence="2">Portal protein</fullName>
    </recommendedName>
</protein>
<organism evidence="1">
    <name type="scientific">uncultured Alphaproteobacteria bacterium</name>
    <dbReference type="NCBI Taxonomy" id="91750"/>
    <lineage>
        <taxon>Bacteria</taxon>
        <taxon>Pseudomonadati</taxon>
        <taxon>Pseudomonadota</taxon>
        <taxon>Alphaproteobacteria</taxon>
        <taxon>environmental samples</taxon>
    </lineage>
</organism>
<evidence type="ECO:0000313" key="1">
    <source>
        <dbReference type="EMBL" id="SBW11994.1"/>
    </source>
</evidence>
<gene>
    <name evidence="1" type="ORF">KL86APRO_20390</name>
</gene>
<evidence type="ECO:0008006" key="2">
    <source>
        <dbReference type="Google" id="ProtNLM"/>
    </source>
</evidence>